<dbReference type="EMBL" id="CP033236">
    <property type="protein sequence ID" value="AZF70335.1"/>
    <property type="molecule type" value="Genomic_DNA"/>
</dbReference>
<feature type="active site" evidence="4">
    <location>
        <position position="248"/>
    </location>
</feature>
<evidence type="ECO:0000256" key="2">
    <source>
        <dbReference type="ARBA" id="ARBA00022801"/>
    </source>
</evidence>
<dbReference type="PRINTS" id="PR00793">
    <property type="entry name" value="PROAMNOPTASE"/>
</dbReference>
<feature type="active site" description="Proton donor" evidence="4">
    <location>
        <position position="275"/>
    </location>
</feature>
<feature type="active site" description="Nucleophile" evidence="4">
    <location>
        <position position="109"/>
    </location>
</feature>
<dbReference type="SUPFAM" id="SSF53474">
    <property type="entry name" value="alpha/beta-Hydrolases"/>
    <property type="match status" value="1"/>
</dbReference>
<comment type="subunit">
    <text evidence="3">Part of the tricorn proteolytic complex.</text>
</comment>
<dbReference type="GO" id="GO:0004177">
    <property type="term" value="F:aminopeptidase activity"/>
    <property type="evidence" value="ECO:0007669"/>
    <property type="project" value="UniProtKB-KW"/>
</dbReference>
<dbReference type="EMBL" id="CP011057">
    <property type="protein sequence ID" value="AKA78640.1"/>
    <property type="molecule type" value="Genomic_DNA"/>
</dbReference>
<dbReference type="GO" id="GO:0016020">
    <property type="term" value="C:membrane"/>
    <property type="evidence" value="ECO:0007669"/>
    <property type="project" value="TreeGrafter"/>
</dbReference>
<evidence type="ECO:0000259" key="5">
    <source>
        <dbReference type="Pfam" id="PF00561"/>
    </source>
</evidence>
<dbReference type="KEGG" id="ssof:SULC_0895"/>
<evidence type="ECO:0000313" key="26">
    <source>
        <dbReference type="Proteomes" id="UP000282269"/>
    </source>
</evidence>
<evidence type="ECO:0000313" key="9">
    <source>
        <dbReference type="EMBL" id="AZF67715.1"/>
    </source>
</evidence>
<keyword evidence="2 3" id="KW-0378">Hydrolase</keyword>
<evidence type="ECO:0000256" key="4">
    <source>
        <dbReference type="PIRSR" id="PIRSR005539-1"/>
    </source>
</evidence>
<comment type="function">
    <text evidence="3">Cleaves H-Pro-AMC as well as a wide spectrum of amino acid substrates and several peptide substrates without a proline at the N-terminus.</text>
</comment>
<evidence type="ECO:0000313" key="20">
    <source>
        <dbReference type="Proteomes" id="UP000267993"/>
    </source>
</evidence>
<dbReference type="GeneID" id="44128837"/>
<dbReference type="Proteomes" id="UP000273194">
    <property type="component" value="Chromosome"/>
</dbReference>
<dbReference type="Proteomes" id="UP000267993">
    <property type="component" value="Chromosome"/>
</dbReference>
<dbReference type="NCBIfam" id="TIGR01250">
    <property type="entry name" value="pro_imino_pep_2"/>
    <property type="match status" value="1"/>
</dbReference>
<dbReference type="InterPro" id="IPR050266">
    <property type="entry name" value="AB_hydrolase_sf"/>
</dbReference>
<dbReference type="EC" id="3.4.11.5" evidence="3"/>
<evidence type="ECO:0000313" key="8">
    <source>
        <dbReference type="EMBL" id="AKA78640.1"/>
    </source>
</evidence>
<name>A0A0E3JTE7_SACSO</name>
<evidence type="ECO:0000313" key="27">
    <source>
        <dbReference type="Proteomes" id="UP000594632"/>
    </source>
</evidence>
<dbReference type="Proteomes" id="UP000033085">
    <property type="component" value="Chromosome"/>
</dbReference>
<evidence type="ECO:0000313" key="25">
    <source>
        <dbReference type="Proteomes" id="UP000278715"/>
    </source>
</evidence>
<dbReference type="EMBL" id="CP033235">
    <property type="protein sequence ID" value="AZF67715.1"/>
    <property type="molecule type" value="Genomic_DNA"/>
</dbReference>
<reference evidence="17 18" key="1">
    <citation type="journal article" date="2015" name="Genome Announc.">
        <title>Complete Genome Sequence of Sulfolobus solfataricus Strain 98/2 and Evolved Derivatives.</title>
        <authorList>
            <person name="McCarthy S."/>
            <person name="Gradnigo J."/>
            <person name="Johnson T."/>
            <person name="Payne S."/>
            <person name="Lipzen A."/>
            <person name="Martin J."/>
            <person name="Schackwitz W."/>
            <person name="Moriyama E."/>
            <person name="Blum P."/>
        </authorList>
    </citation>
    <scope>NUCLEOTIDE SEQUENCE [LARGE SCALE GENOMIC DNA]</scope>
    <source>
        <strain evidence="17">98/2 SULC</strain>
        <strain evidence="6">SARC-B</strain>
        <strain evidence="7">SARC-C</strain>
        <strain evidence="8 19">SULA</strain>
        <strain evidence="18">SULB</strain>
    </source>
</reference>
<dbReference type="EMBL" id="CP033240">
    <property type="protein sequence ID" value="AZF80793.1"/>
    <property type="molecule type" value="Genomic_DNA"/>
</dbReference>
<evidence type="ECO:0000313" key="10">
    <source>
        <dbReference type="EMBL" id="AZF70335.1"/>
    </source>
</evidence>
<dbReference type="InterPro" id="IPR005945">
    <property type="entry name" value="Pro_imino_pep"/>
</dbReference>
<dbReference type="EMBL" id="CP033239">
    <property type="protein sequence ID" value="AZF78187.1"/>
    <property type="molecule type" value="Genomic_DNA"/>
</dbReference>
<dbReference type="Proteomes" id="UP000033057">
    <property type="component" value="Chromosome"/>
</dbReference>
<keyword evidence="3" id="KW-0031">Aminopeptidase</keyword>
<dbReference type="RefSeq" id="WP_009990940.1">
    <property type="nucleotide sequence ID" value="NZ_CP011055.2"/>
</dbReference>
<dbReference type="AlphaFoldDB" id="A0A0E3JTE7"/>
<evidence type="ECO:0000313" key="21">
    <source>
        <dbReference type="Proteomes" id="UP000269431"/>
    </source>
</evidence>
<dbReference type="EMBL" id="CP033238">
    <property type="protein sequence ID" value="AZF75579.1"/>
    <property type="molecule type" value="Genomic_DNA"/>
</dbReference>
<evidence type="ECO:0000313" key="12">
    <source>
        <dbReference type="EMBL" id="AZF75579.1"/>
    </source>
</evidence>
<dbReference type="PANTHER" id="PTHR43798">
    <property type="entry name" value="MONOACYLGLYCEROL LIPASE"/>
    <property type="match status" value="1"/>
</dbReference>
<evidence type="ECO:0000256" key="1">
    <source>
        <dbReference type="ARBA" id="ARBA00010088"/>
    </source>
</evidence>
<organism evidence="6 18">
    <name type="scientific">Saccharolobus solfataricus</name>
    <name type="common">Sulfolobus solfataricus</name>
    <dbReference type="NCBI Taxonomy" id="2287"/>
    <lineage>
        <taxon>Archaea</taxon>
        <taxon>Thermoproteota</taxon>
        <taxon>Thermoprotei</taxon>
        <taxon>Sulfolobales</taxon>
        <taxon>Sulfolobaceae</taxon>
        <taxon>Saccharolobus</taxon>
    </lineage>
</organism>
<dbReference type="Gene3D" id="3.40.50.1820">
    <property type="entry name" value="alpha/beta hydrolase"/>
    <property type="match status" value="1"/>
</dbReference>
<dbReference type="InterPro" id="IPR029058">
    <property type="entry name" value="AB_hydrolase_fold"/>
</dbReference>
<dbReference type="PANTHER" id="PTHR43798:SF31">
    <property type="entry name" value="AB HYDROLASE SUPERFAMILY PROTEIN YCLE"/>
    <property type="match status" value="1"/>
</dbReference>
<dbReference type="EMBL" id="CP011055">
    <property type="protein sequence ID" value="AKA73248.1"/>
    <property type="molecule type" value="Genomic_DNA"/>
</dbReference>
<dbReference type="PATRIC" id="fig|2287.6.peg.947"/>
<dbReference type="Proteomes" id="UP000278715">
    <property type="component" value="Chromosome"/>
</dbReference>
<dbReference type="PIRSF" id="PIRSF005539">
    <property type="entry name" value="Pept_S33_TRI_F1"/>
    <property type="match status" value="1"/>
</dbReference>
<dbReference type="NCBIfam" id="NF045948">
    <property type="entry name" value="ProImpepThrmp"/>
    <property type="match status" value="1"/>
</dbReference>
<dbReference type="Proteomes" id="UP000594632">
    <property type="component" value="Chromosome"/>
</dbReference>
<dbReference type="Proteomes" id="UP000275843">
    <property type="component" value="Chromosome"/>
</dbReference>
<comment type="catalytic activity">
    <reaction evidence="3">
        <text>Release of N-terminal proline from a peptide.</text>
        <dbReference type="EC" id="3.4.11.5"/>
    </reaction>
</comment>
<dbReference type="Proteomes" id="UP000269431">
    <property type="component" value="Chromosome"/>
</dbReference>
<evidence type="ECO:0000256" key="3">
    <source>
        <dbReference type="PIRNR" id="PIRNR005539"/>
    </source>
</evidence>
<keyword evidence="3" id="KW-0645">Protease</keyword>
<dbReference type="InterPro" id="IPR000073">
    <property type="entry name" value="AB_hydrolase_1"/>
</dbReference>
<accession>A0A0E3JTE7</accession>
<protein>
    <recommendedName>
        <fullName evidence="3">Proline iminopeptidase</fullName>
        <shortName evidence="3">PIP</shortName>
        <ecNumber evidence="3">3.4.11.5</ecNumber>
    </recommendedName>
    <alternativeName>
        <fullName evidence="3">Prolyl aminopeptidase</fullName>
    </alternativeName>
    <alternativeName>
        <fullName evidence="3">Tricorn protease-interacting factor F1</fullName>
    </alternativeName>
</protein>
<dbReference type="Proteomes" id="UP000033106">
    <property type="component" value="Chromosome"/>
</dbReference>
<dbReference type="EMBL" id="CP011056">
    <property type="protein sequence ID" value="AKA75947.1"/>
    <property type="molecule type" value="Genomic_DNA"/>
</dbReference>
<dbReference type="EMBL" id="CP033237">
    <property type="protein sequence ID" value="AZF72955.1"/>
    <property type="molecule type" value="Genomic_DNA"/>
</dbReference>
<reference evidence="20 21" key="2">
    <citation type="journal article" date="2018" name="Proc. Natl. Acad. Sci. U.S.A.">
        <title>Nonmutational mechanism of inheritance in the Archaeon Sulfolobus solfataricus.</title>
        <authorList>
            <person name="Payne S."/>
            <person name="McCarthy S."/>
            <person name="Johnson T."/>
            <person name="North E."/>
            <person name="Blum P."/>
        </authorList>
    </citation>
    <scope>NUCLEOTIDE SEQUENCE [LARGE SCALE GENOMIC DNA]</scope>
    <source>
        <strain evidence="10 20">SARC-H</strain>
        <strain evidence="11 24">SARC-I</strain>
        <strain evidence="13 25">SARC-N</strain>
        <strain evidence="14 26">SARC-O</strain>
        <strain evidence="15 21">SUL120</strain>
        <strain evidence="9 22">SULG</strain>
        <strain evidence="12 23">SULM</strain>
    </source>
</reference>
<evidence type="ECO:0000313" key="17">
    <source>
        <dbReference type="Proteomes" id="UP000033057"/>
    </source>
</evidence>
<dbReference type="Pfam" id="PF00561">
    <property type="entry name" value="Abhydrolase_1"/>
    <property type="match status" value="1"/>
</dbReference>
<evidence type="ECO:0000313" key="11">
    <source>
        <dbReference type="EMBL" id="AZF72955.1"/>
    </source>
</evidence>
<dbReference type="KEGG" id="ssol:SULB_0896"/>
<evidence type="ECO:0000313" key="6">
    <source>
        <dbReference type="EMBL" id="AKA73248.1"/>
    </source>
</evidence>
<reference evidence="6" key="3">
    <citation type="submission" date="2018-10" db="EMBL/GenBank/DDBJ databases">
        <authorList>
            <person name="McCarthy S."/>
            <person name="Gradnigo J."/>
            <person name="Johnson T."/>
            <person name="Payne S."/>
            <person name="Lipzen A."/>
            <person name="Schackwitz W."/>
            <person name="Martin J."/>
            <person name="Moriyama E."/>
            <person name="Blum P."/>
        </authorList>
    </citation>
    <scope>NUCLEOTIDE SEQUENCE</scope>
    <source>
        <strain evidence="6">SARC-B</strain>
        <strain evidence="7">SARC-C</strain>
        <strain evidence="8">SULA</strain>
    </source>
</reference>
<evidence type="ECO:0000313" key="16">
    <source>
        <dbReference type="EMBL" id="QPG50225.1"/>
    </source>
</evidence>
<sequence length="303" mass="35055">MKGYSINVEEGYKRIFGINIYYKLYRVKGSNRNLVTLHGGPGGSHDYLIPLADLSNYGINVLFYDQFGCGRSDDPKDTSDYTIDHGLEELEELRKQVFGNDKIVLLGHSYGGALAIAYALKYQQFLRGLIVSSGLSSVPYTVKEMRRLIEELPDKYKTIIKRYESLGDFKNPEYLDAVNFFYSQHLLRLKEMPEPVKRTFEYIGKRRTYEIMNGPNEFTIIGTIKDWDVTEQLYKITVPTLITVGKYDEVTVNVAQLIHKNIKGSRLVIFENSSHMAMWEEKDKYLEVIKEFIDQVYSLNMVK</sequence>
<dbReference type="GeneID" id="1453138"/>
<dbReference type="EMBL" id="CP050869">
    <property type="protein sequence ID" value="QPG50225.1"/>
    <property type="molecule type" value="Genomic_DNA"/>
</dbReference>
<reference evidence="16 27" key="4">
    <citation type="journal article" date="2020" name="Nat. Commun.">
        <title>The structures of two archaeal type IV pili illuminate evolutionary relationships.</title>
        <authorList>
            <person name="Wang F."/>
            <person name="Baquero D.P."/>
            <person name="Su Z."/>
            <person name="Beltran L.C."/>
            <person name="Prangishvili D."/>
            <person name="Krupovic M."/>
            <person name="Egelman E.H."/>
        </authorList>
    </citation>
    <scope>NUCLEOTIDE SEQUENCE [LARGE SCALE GENOMIC DNA]</scope>
    <source>
        <strain evidence="16 27">POZ149</strain>
    </source>
</reference>
<evidence type="ECO:0000313" key="24">
    <source>
        <dbReference type="Proteomes" id="UP000275843"/>
    </source>
</evidence>
<dbReference type="Proteomes" id="UP000282269">
    <property type="component" value="Chromosome"/>
</dbReference>
<proteinExistence type="inferred from homology"/>
<dbReference type="EMBL" id="CP033241">
    <property type="protein sequence ID" value="AZF83432.1"/>
    <property type="molecule type" value="Genomic_DNA"/>
</dbReference>
<evidence type="ECO:0000313" key="19">
    <source>
        <dbReference type="Proteomes" id="UP000033106"/>
    </source>
</evidence>
<dbReference type="Proteomes" id="UP000273443">
    <property type="component" value="Chromosome"/>
</dbReference>
<feature type="domain" description="AB hydrolase-1" evidence="5">
    <location>
        <begin position="34"/>
        <end position="281"/>
    </location>
</feature>
<evidence type="ECO:0000313" key="15">
    <source>
        <dbReference type="EMBL" id="AZF83432.1"/>
    </source>
</evidence>
<evidence type="ECO:0000313" key="23">
    <source>
        <dbReference type="Proteomes" id="UP000273443"/>
    </source>
</evidence>
<dbReference type="GO" id="GO:0006508">
    <property type="term" value="P:proteolysis"/>
    <property type="evidence" value="ECO:0007669"/>
    <property type="project" value="UniProtKB-KW"/>
</dbReference>
<evidence type="ECO:0000313" key="18">
    <source>
        <dbReference type="Proteomes" id="UP000033085"/>
    </source>
</evidence>
<evidence type="ECO:0000313" key="13">
    <source>
        <dbReference type="EMBL" id="AZF78187.1"/>
    </source>
</evidence>
<dbReference type="KEGG" id="ssoa:SULA_0894"/>
<evidence type="ECO:0000313" key="7">
    <source>
        <dbReference type="EMBL" id="AKA75947.1"/>
    </source>
</evidence>
<gene>
    <name evidence="16" type="ORF">HFC64_10840</name>
    <name evidence="8" type="ORF">SULA_0894</name>
    <name evidence="6" type="ORF">SULB_0896</name>
    <name evidence="7" type="ORF">SULC_0895</name>
    <name evidence="9" type="ORF">SULG_04365</name>
    <name evidence="10" type="ORF">SULH_04365</name>
    <name evidence="11" type="ORF">SULI_04365</name>
    <name evidence="12" type="ORF">SULM_04365</name>
    <name evidence="13" type="ORF">SULN_04365</name>
    <name evidence="14" type="ORF">SULO_04375</name>
    <name evidence="15" type="ORF">SULZ_04610</name>
</gene>
<dbReference type="InterPro" id="IPR002410">
    <property type="entry name" value="Peptidase_S33"/>
</dbReference>
<evidence type="ECO:0000313" key="22">
    <source>
        <dbReference type="Proteomes" id="UP000273194"/>
    </source>
</evidence>
<evidence type="ECO:0000313" key="14">
    <source>
        <dbReference type="EMBL" id="AZF80793.1"/>
    </source>
</evidence>
<comment type="similarity">
    <text evidence="1 3">Belongs to the peptidase S33 family.</text>
</comment>